<evidence type="ECO:0000313" key="1">
    <source>
        <dbReference type="EMBL" id="EDU61681.1"/>
    </source>
</evidence>
<dbReference type="EMBL" id="ABJD02000046">
    <property type="protein sequence ID" value="EDU61681.1"/>
    <property type="molecule type" value="Genomic_DNA"/>
</dbReference>
<dbReference type="PANTHER" id="PTHR36849:SF1">
    <property type="entry name" value="CYTOPLASMIC PROTEIN"/>
    <property type="match status" value="1"/>
</dbReference>
<dbReference type="Pfam" id="PF22752">
    <property type="entry name" value="DUF488-N3i"/>
    <property type="match status" value="1"/>
</dbReference>
<evidence type="ECO:0008006" key="3">
    <source>
        <dbReference type="Google" id="ProtNLM"/>
    </source>
</evidence>
<sequence length="119" mass="14130">MIYCKRVYDAVSSEDGYRVLVDRLWPRGIKKVALDYDEWNKDVAPSNELRKWFHQHPDQFDKFVEDYHQELSHHSAAWMPLVEKAKLGNLTLLYSAKDKVHNQAHVLKAYLERCIKSQE</sequence>
<name>A0AA87CTA2_PROST</name>
<dbReference type="Proteomes" id="UP000004506">
    <property type="component" value="Unassembled WGS sequence"/>
</dbReference>
<proteinExistence type="predicted"/>
<dbReference type="RefSeq" id="WP_004923526.1">
    <property type="nucleotide sequence ID" value="NZ_DS607670.1"/>
</dbReference>
<reference evidence="2" key="2">
    <citation type="submission" date="2008-04" db="EMBL/GenBank/DDBJ databases">
        <title>Draft genome sequence of Providencia stuartii(ATCC 25827).</title>
        <authorList>
            <person name="Sudarsanam P."/>
            <person name="Ley R."/>
            <person name="Guruge J."/>
            <person name="Turnbaugh P.J."/>
            <person name="Mahowald M."/>
            <person name="Liep D."/>
            <person name="Gordon J."/>
        </authorList>
    </citation>
    <scope>NUCLEOTIDE SEQUENCE [LARGE SCALE GENOMIC DNA]</scope>
    <source>
        <strain evidence="2">ATCC 25827</strain>
    </source>
</reference>
<evidence type="ECO:0000313" key="2">
    <source>
        <dbReference type="Proteomes" id="UP000004506"/>
    </source>
</evidence>
<dbReference type="InterPro" id="IPR052552">
    <property type="entry name" value="YeaO-like"/>
</dbReference>
<reference evidence="2" key="1">
    <citation type="submission" date="2008-04" db="EMBL/GenBank/DDBJ databases">
        <title>Draft genome sequence of Providencia stuartii (ATCC 25827).</title>
        <authorList>
            <person name="Sudarsanam P."/>
            <person name="Ley R."/>
            <person name="Guruge J."/>
            <person name="Turnbaugh P.J."/>
            <person name="Mahowald M."/>
            <person name="Liep D."/>
            <person name="Gordon J."/>
        </authorList>
    </citation>
    <scope>NUCLEOTIDE SEQUENCE [LARGE SCALE GENOMIC DNA]</scope>
    <source>
        <strain evidence="2">ATCC 25827</strain>
    </source>
</reference>
<accession>A0AA87CTA2</accession>
<organism evidence="1 2">
    <name type="scientific">Providencia stuartii ATCC 25827</name>
    <dbReference type="NCBI Taxonomy" id="471874"/>
    <lineage>
        <taxon>Bacteria</taxon>
        <taxon>Pseudomonadati</taxon>
        <taxon>Pseudomonadota</taxon>
        <taxon>Gammaproteobacteria</taxon>
        <taxon>Enterobacterales</taxon>
        <taxon>Morganellaceae</taxon>
        <taxon>Providencia</taxon>
    </lineage>
</organism>
<reference evidence="1 2" key="3">
    <citation type="submission" date="2008-05" db="EMBL/GenBank/DDBJ databases">
        <authorList>
            <person name="Fulton L."/>
            <person name="Clifton S."/>
            <person name="Fulton B."/>
            <person name="Xu J."/>
            <person name="Minx P."/>
            <person name="Pepin K.H."/>
            <person name="Johnson M."/>
            <person name="Thiruvilangam P."/>
            <person name="Bhonagiri V."/>
            <person name="Nash W.E."/>
            <person name="Mardis E.R."/>
            <person name="Wilson R.K."/>
        </authorList>
    </citation>
    <scope>NUCLEOTIDE SEQUENCE [LARGE SCALE GENOMIC DNA]</scope>
    <source>
        <strain evidence="1 2">ATCC 25827</strain>
    </source>
</reference>
<gene>
    <name evidence="1" type="ORF">PROSTU_00217</name>
</gene>
<dbReference type="AlphaFoldDB" id="A0AA87CTA2"/>
<dbReference type="PANTHER" id="PTHR36849">
    <property type="entry name" value="CYTOPLASMIC PROTEIN-RELATED"/>
    <property type="match status" value="1"/>
</dbReference>
<protein>
    <recommendedName>
        <fullName evidence="3">DUF488 domain-containing protein</fullName>
    </recommendedName>
</protein>
<comment type="caution">
    <text evidence="1">The sequence shown here is derived from an EMBL/GenBank/DDBJ whole genome shotgun (WGS) entry which is preliminary data.</text>
</comment>